<evidence type="ECO:0000313" key="1">
    <source>
        <dbReference type="EMBL" id="GMG25058.1"/>
    </source>
</evidence>
<dbReference type="AlphaFoldDB" id="A0A9W6YQU4"/>
<keyword evidence="2" id="KW-1185">Reference proteome</keyword>
<sequence>MQTAKIPDENPFKTNKFYIDQVSIIDQPLSKNTSMLQQSPKSSNATIEEPLIMPSLSVQTLCYAVSVNGKGIIKFKLQKQIHPTFSRRE</sequence>
<dbReference type="Proteomes" id="UP001165063">
    <property type="component" value="Unassembled WGS sequence"/>
</dbReference>
<protein>
    <submittedName>
        <fullName evidence="1">Unnamed protein product</fullName>
    </submittedName>
</protein>
<accession>A0A9W6YQU4</accession>
<comment type="caution">
    <text evidence="1">The sequence shown here is derived from an EMBL/GenBank/DDBJ whole genome shotgun (WGS) entry which is preliminary data.</text>
</comment>
<dbReference type="EMBL" id="BSXU01001216">
    <property type="protein sequence ID" value="GMG25058.1"/>
    <property type="molecule type" value="Genomic_DNA"/>
</dbReference>
<gene>
    <name evidence="1" type="ORF">Amon01_000304500</name>
</gene>
<name>A0A9W6YQU4_AMBMO</name>
<organism evidence="1 2">
    <name type="scientific">Ambrosiozyma monospora</name>
    <name type="common">Yeast</name>
    <name type="synonym">Endomycopsis monosporus</name>
    <dbReference type="NCBI Taxonomy" id="43982"/>
    <lineage>
        <taxon>Eukaryota</taxon>
        <taxon>Fungi</taxon>
        <taxon>Dikarya</taxon>
        <taxon>Ascomycota</taxon>
        <taxon>Saccharomycotina</taxon>
        <taxon>Pichiomycetes</taxon>
        <taxon>Pichiales</taxon>
        <taxon>Pichiaceae</taxon>
        <taxon>Ambrosiozyma</taxon>
    </lineage>
</organism>
<proteinExistence type="predicted"/>
<evidence type="ECO:0000313" key="2">
    <source>
        <dbReference type="Proteomes" id="UP001165063"/>
    </source>
</evidence>
<reference evidence="1" key="1">
    <citation type="submission" date="2023-04" db="EMBL/GenBank/DDBJ databases">
        <title>Ambrosiozyma monospora NBRC 1965.</title>
        <authorList>
            <person name="Ichikawa N."/>
            <person name="Sato H."/>
            <person name="Tonouchi N."/>
        </authorList>
    </citation>
    <scope>NUCLEOTIDE SEQUENCE</scope>
    <source>
        <strain evidence="1">NBRC 1965</strain>
    </source>
</reference>